<evidence type="ECO:0000256" key="1">
    <source>
        <dbReference type="ARBA" id="ARBA00004141"/>
    </source>
</evidence>
<reference evidence="8" key="1">
    <citation type="submission" date="2023-01" db="EMBL/GenBank/DDBJ databases">
        <authorList>
            <person name="Piombo E."/>
        </authorList>
    </citation>
    <scope>NUCLEOTIDE SEQUENCE</scope>
</reference>
<dbReference type="InterPro" id="IPR000175">
    <property type="entry name" value="Na/ntran_symport"/>
</dbReference>
<evidence type="ECO:0000313" key="8">
    <source>
        <dbReference type="EMBL" id="CAI6096770.1"/>
    </source>
</evidence>
<dbReference type="PROSITE" id="PS50267">
    <property type="entry name" value="NA_NEUROTRAN_SYMP_3"/>
    <property type="match status" value="1"/>
</dbReference>
<feature type="transmembrane region" description="Helical" evidence="7">
    <location>
        <begin position="53"/>
        <end position="72"/>
    </location>
</feature>
<dbReference type="GO" id="GO:0005886">
    <property type="term" value="C:plasma membrane"/>
    <property type="evidence" value="ECO:0007669"/>
    <property type="project" value="TreeGrafter"/>
</dbReference>
<feature type="transmembrane region" description="Helical" evidence="7">
    <location>
        <begin position="233"/>
        <end position="250"/>
    </location>
</feature>
<dbReference type="Proteomes" id="UP001160390">
    <property type="component" value="Unassembled WGS sequence"/>
</dbReference>
<evidence type="ECO:0000256" key="7">
    <source>
        <dbReference type="SAM" id="Phobius"/>
    </source>
</evidence>
<feature type="transmembrane region" description="Helical" evidence="7">
    <location>
        <begin position="279"/>
        <end position="304"/>
    </location>
</feature>
<protein>
    <submittedName>
        <fullName evidence="8">Uncharacterized protein</fullName>
    </submittedName>
</protein>
<dbReference type="GO" id="GO:0035725">
    <property type="term" value="P:sodium ion transmembrane transport"/>
    <property type="evidence" value="ECO:0007669"/>
    <property type="project" value="TreeGrafter"/>
</dbReference>
<dbReference type="PANTHER" id="PTHR11616:SF240">
    <property type="entry name" value="BLOATED TUBULES, ISOFORM B-RELATED"/>
    <property type="match status" value="1"/>
</dbReference>
<feature type="transmembrane region" description="Helical" evidence="7">
    <location>
        <begin position="84"/>
        <end position="109"/>
    </location>
</feature>
<evidence type="ECO:0000256" key="3">
    <source>
        <dbReference type="ARBA" id="ARBA00022692"/>
    </source>
</evidence>
<dbReference type="PANTHER" id="PTHR11616">
    <property type="entry name" value="SODIUM/CHLORIDE DEPENDENT TRANSPORTER"/>
    <property type="match status" value="1"/>
</dbReference>
<comment type="caution">
    <text evidence="8">The sequence shown here is derived from an EMBL/GenBank/DDBJ whole genome shotgun (WGS) entry which is preliminary data.</text>
</comment>
<evidence type="ECO:0000256" key="6">
    <source>
        <dbReference type="SAM" id="MobiDB-lite"/>
    </source>
</evidence>
<evidence type="ECO:0000256" key="4">
    <source>
        <dbReference type="ARBA" id="ARBA00022989"/>
    </source>
</evidence>
<feature type="transmembrane region" description="Helical" evidence="7">
    <location>
        <begin position="372"/>
        <end position="400"/>
    </location>
</feature>
<organism evidence="8 9">
    <name type="scientific">Clonostachys chloroleuca</name>
    <dbReference type="NCBI Taxonomy" id="1926264"/>
    <lineage>
        <taxon>Eukaryota</taxon>
        <taxon>Fungi</taxon>
        <taxon>Dikarya</taxon>
        <taxon>Ascomycota</taxon>
        <taxon>Pezizomycotina</taxon>
        <taxon>Sordariomycetes</taxon>
        <taxon>Hypocreomycetidae</taxon>
        <taxon>Hypocreales</taxon>
        <taxon>Bionectriaceae</taxon>
        <taxon>Clonostachys</taxon>
    </lineage>
</organism>
<feature type="transmembrane region" description="Helical" evidence="7">
    <location>
        <begin position="407"/>
        <end position="427"/>
    </location>
</feature>
<feature type="transmembrane region" description="Helical" evidence="7">
    <location>
        <begin position="447"/>
        <end position="465"/>
    </location>
</feature>
<feature type="transmembrane region" description="Helical" evidence="7">
    <location>
        <begin position="130"/>
        <end position="153"/>
    </location>
</feature>
<evidence type="ECO:0000256" key="2">
    <source>
        <dbReference type="ARBA" id="ARBA00022448"/>
    </source>
</evidence>
<sequence>MNAIKNFGSSIANAPRRAAELGPVGVLKKVGNAFAPPPDTAEDGRDQWPSRTAFVLAAMGGCAGMGNLLRYPSVVYNNHGLQWYIPYLMCVFLIAIPVLILEIAIGNAYRAGSVVAFNSMNHRLKGTGLAMLYIGFVVTPYFVVNLAWIMTYFRYSFHSPLPWAGRATEFYNNITAVVPEPIPGNYTTDGTGILDWTEYVGTRVNGETVGWCIFTWFLVWLSIFRGCGLTGRVVYFTMGLPIVVTIILIGRSCSLPNAKDGIRLYFATWRGSELANGSLWQTACGQVFFSTGVGFGYFTSYASYNKKHSNAVVDSILVVTSNVLFENIAAFAVFGVVGYLGMTPDPEERLGSFMVGFLTLPEAIVQMPASNLWAVLFFFTLMVLGYSSAFAMLDAVVTLIMDAKPRWNRIIVVTSSVVVSFLLSIPYCAEFGTYLLTGVDRWISDVALVFVVWAECVCATVVYRWHDVVEQVGLPAFALYTFAYFGAQVLGVIVAHTVSAEAGAGTGFGIYIVFTVAAVLIGKTPDVKSAKFRLWGTESQGSLRPLESSALFQRFWFLAFYSGNQLRRDLNLIVGQGRNWSIPVFWSALLRYVAGPALAIVFSFSYPSFYALRNDPLHVLGFGVGHICLIIIFAGFIVPKWFDIFIPPGRRGEGQSKWGAMVDANIEEMEENVRLENAKKLERDDDDSVNAGVVAAADGNDLAATSSDTSKQPRETALSEKTGN</sequence>
<gene>
    <name evidence="8" type="ORF">CCHLO57077_00003279</name>
</gene>
<feature type="region of interest" description="Disordered" evidence="6">
    <location>
        <begin position="697"/>
        <end position="724"/>
    </location>
</feature>
<feature type="transmembrane region" description="Helical" evidence="7">
    <location>
        <begin position="316"/>
        <end position="340"/>
    </location>
</feature>
<dbReference type="Pfam" id="PF00209">
    <property type="entry name" value="SNF"/>
    <property type="match status" value="2"/>
</dbReference>
<accession>A0AA35MHG5</accession>
<feature type="transmembrane region" description="Helical" evidence="7">
    <location>
        <begin position="502"/>
        <end position="521"/>
    </location>
</feature>
<proteinExistence type="predicted"/>
<keyword evidence="4 7" id="KW-1133">Transmembrane helix</keyword>
<keyword evidence="2" id="KW-0813">Transport</keyword>
<feature type="transmembrane region" description="Helical" evidence="7">
    <location>
        <begin position="477"/>
        <end position="496"/>
    </location>
</feature>
<dbReference type="AlphaFoldDB" id="A0AA35MHG5"/>
<keyword evidence="5 7" id="KW-0472">Membrane</keyword>
<name>A0AA35MHG5_9HYPO</name>
<evidence type="ECO:0000256" key="5">
    <source>
        <dbReference type="ARBA" id="ARBA00023136"/>
    </source>
</evidence>
<dbReference type="SUPFAM" id="SSF161070">
    <property type="entry name" value="SNF-like"/>
    <property type="match status" value="1"/>
</dbReference>
<dbReference type="PRINTS" id="PR00176">
    <property type="entry name" value="NANEUSMPORT"/>
</dbReference>
<keyword evidence="9" id="KW-1185">Reference proteome</keyword>
<dbReference type="InterPro" id="IPR037272">
    <property type="entry name" value="SNS_sf"/>
</dbReference>
<keyword evidence="3 7" id="KW-0812">Transmembrane</keyword>
<dbReference type="CDD" id="cd11554">
    <property type="entry name" value="SLC6sbd_u2"/>
    <property type="match status" value="1"/>
</dbReference>
<evidence type="ECO:0000313" key="9">
    <source>
        <dbReference type="Proteomes" id="UP001160390"/>
    </source>
</evidence>
<comment type="subcellular location">
    <subcellularLocation>
        <location evidence="1">Membrane</location>
        <topology evidence="1">Multi-pass membrane protein</topology>
    </subcellularLocation>
</comment>
<dbReference type="EMBL" id="CABFNP030001284">
    <property type="protein sequence ID" value="CAI6096770.1"/>
    <property type="molecule type" value="Genomic_DNA"/>
</dbReference>
<feature type="transmembrane region" description="Helical" evidence="7">
    <location>
        <begin position="588"/>
        <end position="607"/>
    </location>
</feature>
<feature type="compositionally biased region" description="Basic and acidic residues" evidence="6">
    <location>
        <begin position="711"/>
        <end position="724"/>
    </location>
</feature>
<feature type="transmembrane region" description="Helical" evidence="7">
    <location>
        <begin position="619"/>
        <end position="642"/>
    </location>
</feature>
<feature type="transmembrane region" description="Helical" evidence="7">
    <location>
        <begin position="208"/>
        <end position="226"/>
    </location>
</feature>